<feature type="chain" id="PRO_5025542251" evidence="1">
    <location>
        <begin position="27"/>
        <end position="163"/>
    </location>
</feature>
<evidence type="ECO:0000256" key="1">
    <source>
        <dbReference type="SAM" id="SignalP"/>
    </source>
</evidence>
<dbReference type="AlphaFoldDB" id="A0A6B0UY38"/>
<sequence>MPPSAAGSLLPLRRLFLLLLVELSLPRSPRPHVRYRVHAGVARKAQEAAHAPAWLGSLAEPVLEPVEVDGHQLLVALVGHGVERADLLQSLLVGTPFPVRRHNVVDGPVGATLQHQLDADGWRHAAGPVNILLHDSREHEFAKARTLLAQLTGRHHIVLCING</sequence>
<dbReference type="EMBL" id="GIFC01012348">
    <property type="protein sequence ID" value="MXU94431.1"/>
    <property type="molecule type" value="Transcribed_RNA"/>
</dbReference>
<name>A0A6B0UY38_IXORI</name>
<organism evidence="2">
    <name type="scientific">Ixodes ricinus</name>
    <name type="common">Common tick</name>
    <name type="synonym">Acarus ricinus</name>
    <dbReference type="NCBI Taxonomy" id="34613"/>
    <lineage>
        <taxon>Eukaryota</taxon>
        <taxon>Metazoa</taxon>
        <taxon>Ecdysozoa</taxon>
        <taxon>Arthropoda</taxon>
        <taxon>Chelicerata</taxon>
        <taxon>Arachnida</taxon>
        <taxon>Acari</taxon>
        <taxon>Parasitiformes</taxon>
        <taxon>Ixodida</taxon>
        <taxon>Ixodoidea</taxon>
        <taxon>Ixodidae</taxon>
        <taxon>Ixodinae</taxon>
        <taxon>Ixodes</taxon>
    </lineage>
</organism>
<keyword evidence="1" id="KW-0732">Signal</keyword>
<accession>A0A6B0UY38</accession>
<reference evidence="2" key="1">
    <citation type="submission" date="2019-12" db="EMBL/GenBank/DDBJ databases">
        <title>An insight into the sialome of adult female Ixodes ricinus ticks feeding for 6 days.</title>
        <authorList>
            <person name="Perner J."/>
            <person name="Ribeiro J.M.C."/>
        </authorList>
    </citation>
    <scope>NUCLEOTIDE SEQUENCE</scope>
    <source>
        <strain evidence="2">Semi-engorged</strain>
        <tissue evidence="2">Salivary glands</tissue>
    </source>
</reference>
<evidence type="ECO:0000313" key="2">
    <source>
        <dbReference type="EMBL" id="MXU94431.1"/>
    </source>
</evidence>
<proteinExistence type="predicted"/>
<feature type="signal peptide" evidence="1">
    <location>
        <begin position="1"/>
        <end position="26"/>
    </location>
</feature>
<protein>
    <submittedName>
        <fullName evidence="2">Putative secreted protein</fullName>
    </submittedName>
</protein>